<evidence type="ECO:0000256" key="3">
    <source>
        <dbReference type="ARBA" id="ARBA00022643"/>
    </source>
</evidence>
<dbReference type="Gene3D" id="3.20.20.70">
    <property type="entry name" value="Aldolase class I"/>
    <property type="match status" value="1"/>
</dbReference>
<keyword evidence="2" id="KW-0285">Flavoprotein</keyword>
<proteinExistence type="predicted"/>
<dbReference type="AlphaFoldDB" id="A0A9J9GJY5"/>
<dbReference type="GO" id="GO:0003959">
    <property type="term" value="F:NADPH dehydrogenase activity"/>
    <property type="evidence" value="ECO:0007669"/>
    <property type="project" value="InterPro"/>
</dbReference>
<dbReference type="Proteomes" id="UP000000230">
    <property type="component" value="Plasmid pENTE01"/>
</dbReference>
<evidence type="ECO:0000313" key="8">
    <source>
        <dbReference type="Proteomes" id="UP000000230"/>
    </source>
</evidence>
<accession>A0A9J9GJY5</accession>
<gene>
    <name evidence="7" type="ordered locus">Ent638_4220</name>
</gene>
<name>A0A9J9GJY5_ENT38</name>
<dbReference type="InterPro" id="IPR044152">
    <property type="entry name" value="YqjM-like"/>
</dbReference>
<keyword evidence="5" id="KW-0560">Oxidoreductase</keyword>
<dbReference type="GO" id="GO:0010181">
    <property type="term" value="F:FMN binding"/>
    <property type="evidence" value="ECO:0007669"/>
    <property type="project" value="InterPro"/>
</dbReference>
<dbReference type="Pfam" id="PF00724">
    <property type="entry name" value="Oxidored_FMN"/>
    <property type="match status" value="1"/>
</dbReference>
<evidence type="ECO:0000256" key="1">
    <source>
        <dbReference type="ARBA" id="ARBA00001917"/>
    </source>
</evidence>
<keyword evidence="3" id="KW-0288">FMN</keyword>
<dbReference type="InterPro" id="IPR013785">
    <property type="entry name" value="Aldolase_TIM"/>
</dbReference>
<reference evidence="8" key="1">
    <citation type="journal article" date="2010" name="PLoS Genet.">
        <title>Genome sequence of the plant growth promoting endophytic bacterium Enterobacter sp. 638.</title>
        <authorList>
            <person name="Taghavi S."/>
            <person name="van der Lelie D."/>
            <person name="Hoffman A."/>
            <person name="Zhang Y.B."/>
            <person name="Walla M.D."/>
            <person name="Vangronsveld J."/>
            <person name="Newman L."/>
            <person name="Monchy S."/>
        </authorList>
    </citation>
    <scope>NUCLEOTIDE SEQUENCE [LARGE SCALE GENOMIC DNA]</scope>
    <source>
        <strain evidence="8">638</strain>
    </source>
</reference>
<protein>
    <submittedName>
        <fullName evidence="7">NADH:flavin oxidoreductase/NADH oxidase</fullName>
    </submittedName>
</protein>
<dbReference type="PANTHER" id="PTHR43303:SF4">
    <property type="entry name" value="NADPH DEHYDROGENASE C23G7.10C-RELATED"/>
    <property type="match status" value="1"/>
</dbReference>
<dbReference type="InterPro" id="IPR001155">
    <property type="entry name" value="OxRdtase_FMN_N"/>
</dbReference>
<keyword evidence="4" id="KW-0521">NADP</keyword>
<organism evidence="7 8">
    <name type="scientific">Enterobacter sp. (strain 638)</name>
    <dbReference type="NCBI Taxonomy" id="399742"/>
    <lineage>
        <taxon>Bacteria</taxon>
        <taxon>Pseudomonadati</taxon>
        <taxon>Pseudomonadota</taxon>
        <taxon>Gammaproteobacteria</taxon>
        <taxon>Enterobacterales</taxon>
        <taxon>Enterobacteriaceae</taxon>
        <taxon>Enterobacter</taxon>
    </lineage>
</organism>
<dbReference type="KEGG" id="ent:Ent638_4220"/>
<feature type="domain" description="NADH:flavin oxidoreductase/NADH oxidase N-terminal" evidence="6">
    <location>
        <begin position="4"/>
        <end position="343"/>
    </location>
</feature>
<dbReference type="RefSeq" id="WP_011906496.1">
    <property type="nucleotide sequence ID" value="NC_009425.1"/>
</dbReference>
<comment type="cofactor">
    <cofactor evidence="1">
        <name>FMN</name>
        <dbReference type="ChEBI" id="CHEBI:58210"/>
    </cofactor>
</comment>
<evidence type="ECO:0000313" key="7">
    <source>
        <dbReference type="EMBL" id="ABP62825.1"/>
    </source>
</evidence>
<sequence>MTGLFSSFSLKDITLRNRIAVSPMCQYQAVDGFINDWHSAHYSMLARGGAGLVVVEATAVAPEGRITPGDVGLWSDEHTAGLSSIAAAIKTAGAVAGIQLAHAGRKAGCTPPWQGGAPLDRDDALAWEPVGPSAVPFVPGNDYIPREMTKDNIRQTQQDFARAAERACQAGFQWLELHFAHGFLAQSFLSPQSNTRSDEYGGSLEGRARFLLETVAEVRKFWPDNFPLTVRLGVVEFDDCPEHSFSESLKVIGWLKDAGVDFVDVGLSLATPGENIPWAANFMVPWAARVRREKNIPVGTSWMITQAKEANEFIQDGKVDVIFFARTLLANPHWPYRAARELEITDPHAVLPTPYAYWLQNWSE</sequence>
<evidence type="ECO:0000256" key="5">
    <source>
        <dbReference type="ARBA" id="ARBA00023002"/>
    </source>
</evidence>
<dbReference type="CDD" id="cd02932">
    <property type="entry name" value="OYE_YqiM_FMN"/>
    <property type="match status" value="1"/>
</dbReference>
<evidence type="ECO:0000256" key="2">
    <source>
        <dbReference type="ARBA" id="ARBA00022630"/>
    </source>
</evidence>
<evidence type="ECO:0000259" key="6">
    <source>
        <dbReference type="Pfam" id="PF00724"/>
    </source>
</evidence>
<dbReference type="EMBL" id="CP000654">
    <property type="protein sequence ID" value="ABP62825.1"/>
    <property type="molecule type" value="Genomic_DNA"/>
</dbReference>
<keyword evidence="8" id="KW-1185">Reference proteome</keyword>
<dbReference type="SUPFAM" id="SSF51395">
    <property type="entry name" value="FMN-linked oxidoreductases"/>
    <property type="match status" value="1"/>
</dbReference>
<evidence type="ECO:0000256" key="4">
    <source>
        <dbReference type="ARBA" id="ARBA00022857"/>
    </source>
</evidence>
<keyword evidence="7" id="KW-0614">Plasmid</keyword>
<dbReference type="GO" id="GO:0050661">
    <property type="term" value="F:NADP binding"/>
    <property type="evidence" value="ECO:0007669"/>
    <property type="project" value="InterPro"/>
</dbReference>
<dbReference type="PANTHER" id="PTHR43303">
    <property type="entry name" value="NADPH DEHYDROGENASE C23G7.10C-RELATED"/>
    <property type="match status" value="1"/>
</dbReference>
<geneLocation type="plasmid" evidence="7 8">
    <name>pENTE01</name>
</geneLocation>
<dbReference type="OrthoDB" id="8523426at2"/>